<organism evidence="2 3">
    <name type="scientific">Berkelbacteria bacterium GW2011_GWA2_38_9</name>
    <dbReference type="NCBI Taxonomy" id="1618334"/>
    <lineage>
        <taxon>Bacteria</taxon>
        <taxon>Candidatus Berkelbacteria</taxon>
    </lineage>
</organism>
<dbReference type="EMBL" id="LBVO01000065">
    <property type="protein sequence ID" value="KKQ86635.1"/>
    <property type="molecule type" value="Genomic_DNA"/>
</dbReference>
<dbReference type="InterPro" id="IPR013320">
    <property type="entry name" value="ConA-like_dom_sf"/>
</dbReference>
<dbReference type="AlphaFoldDB" id="A0A0G0LFD2"/>
<gene>
    <name evidence="2" type="ORF">UT11_C0065G0003</name>
</gene>
<proteinExistence type="predicted"/>
<dbReference type="Pfam" id="PF13385">
    <property type="entry name" value="Laminin_G_3"/>
    <property type="match status" value="1"/>
</dbReference>
<feature type="region of interest" description="Disordered" evidence="1">
    <location>
        <begin position="57"/>
        <end position="81"/>
    </location>
</feature>
<dbReference type="Proteomes" id="UP000033934">
    <property type="component" value="Unassembled WGS sequence"/>
</dbReference>
<evidence type="ECO:0008006" key="4">
    <source>
        <dbReference type="Google" id="ProtNLM"/>
    </source>
</evidence>
<reference evidence="2 3" key="1">
    <citation type="journal article" date="2015" name="Nature">
        <title>rRNA introns, odd ribosomes, and small enigmatic genomes across a large radiation of phyla.</title>
        <authorList>
            <person name="Brown C.T."/>
            <person name="Hug L.A."/>
            <person name="Thomas B.C."/>
            <person name="Sharon I."/>
            <person name="Castelle C.J."/>
            <person name="Singh A."/>
            <person name="Wilkins M.J."/>
            <person name="Williams K.H."/>
            <person name="Banfield J.F."/>
        </authorList>
    </citation>
    <scope>NUCLEOTIDE SEQUENCE [LARGE SCALE GENOMIC DNA]</scope>
</reference>
<accession>A0A0G0LFD2</accession>
<evidence type="ECO:0000313" key="3">
    <source>
        <dbReference type="Proteomes" id="UP000033934"/>
    </source>
</evidence>
<protein>
    <recommendedName>
        <fullName evidence="4">LamG-like jellyroll fold domain-containing protein</fullName>
    </recommendedName>
</protein>
<name>A0A0G0LFD2_9BACT</name>
<comment type="caution">
    <text evidence="2">The sequence shown here is derived from an EMBL/GenBank/DDBJ whole genome shotgun (WGS) entry which is preliminary data.</text>
</comment>
<dbReference type="PATRIC" id="fig|1618334.3.peg.815"/>
<dbReference type="SUPFAM" id="SSF49899">
    <property type="entry name" value="Concanavalin A-like lectins/glucanases"/>
    <property type="match status" value="1"/>
</dbReference>
<dbReference type="Gene3D" id="2.60.120.200">
    <property type="match status" value="1"/>
</dbReference>
<evidence type="ECO:0000256" key="1">
    <source>
        <dbReference type="SAM" id="MobiDB-lite"/>
    </source>
</evidence>
<evidence type="ECO:0000313" key="2">
    <source>
        <dbReference type="EMBL" id="KKQ86635.1"/>
    </source>
</evidence>
<sequence>MKKSTYLTIIILLAIIILPALWGFSRSAGTSSTGSLNKGLVGHWDMDQTSLKSSTVLADRTPNANNGTLVGSPTFTTDRNNQSNKAMSYSGSGQYINSGDPTNGSLDFGSGNFTLSAWVKTNTLNSAYHCVITKNANSYPNYQLCINASNVFQAGYEVSVGNISRALSGSLSTNTWYNTVVVADRTNGTSLYLNGILIQTVSAKSGSLDNVANLLIGRHVGGSALDWNGSIDDVRIYNRAPLYTKIIHQLLLI</sequence>